<reference evidence="16" key="3">
    <citation type="submission" date="2025-09" db="UniProtKB">
        <authorList>
            <consortium name="Ensembl"/>
        </authorList>
    </citation>
    <scope>IDENTIFICATION</scope>
</reference>
<dbReference type="Pfam" id="PF13927">
    <property type="entry name" value="Ig_3"/>
    <property type="match status" value="2"/>
</dbReference>
<keyword evidence="2" id="KW-1003">Cell membrane</keyword>
<dbReference type="PROSITE" id="PS50853">
    <property type="entry name" value="FN3"/>
    <property type="match status" value="6"/>
</dbReference>
<dbReference type="PROSITE" id="PS50835">
    <property type="entry name" value="IG_LIKE"/>
    <property type="match status" value="2"/>
</dbReference>
<keyword evidence="9" id="KW-1015">Disulfide bond</keyword>
<keyword evidence="7 13" id="KW-1133">Transmembrane helix</keyword>
<feature type="compositionally biased region" description="Low complexity" evidence="12">
    <location>
        <begin position="1107"/>
        <end position="1118"/>
    </location>
</feature>
<proteinExistence type="predicted"/>
<feature type="domain" description="Ig-like" evidence="14">
    <location>
        <begin position="26"/>
        <end position="125"/>
    </location>
</feature>
<reference evidence="17" key="1">
    <citation type="journal article" date="2004" name="Nature">
        <title>Genome duplication in the teleost fish Tetraodon nigroviridis reveals the early vertebrate proto-karyotype.</title>
        <authorList>
            <person name="Jaillon O."/>
            <person name="Aury J.-M."/>
            <person name="Brunet F."/>
            <person name="Petit J.-L."/>
            <person name="Stange-Thomann N."/>
            <person name="Mauceli E."/>
            <person name="Bouneau L."/>
            <person name="Fischer C."/>
            <person name="Ozouf-Costaz C."/>
            <person name="Bernot A."/>
            <person name="Nicaud S."/>
            <person name="Jaffe D."/>
            <person name="Fisher S."/>
            <person name="Lutfalla G."/>
            <person name="Dossat C."/>
            <person name="Segurens B."/>
            <person name="Dasilva C."/>
            <person name="Salanoubat M."/>
            <person name="Levy M."/>
            <person name="Boudet N."/>
            <person name="Castellano S."/>
            <person name="Anthouard V."/>
            <person name="Jubin C."/>
            <person name="Castelli V."/>
            <person name="Katinka M."/>
            <person name="Vacherie B."/>
            <person name="Biemont C."/>
            <person name="Skalli Z."/>
            <person name="Cattolico L."/>
            <person name="Poulain J."/>
            <person name="De Berardinis V."/>
            <person name="Cruaud C."/>
            <person name="Duprat S."/>
            <person name="Brottier P."/>
            <person name="Coutanceau J.-P."/>
            <person name="Gouzy J."/>
            <person name="Parra G."/>
            <person name="Lardier G."/>
            <person name="Chapple C."/>
            <person name="McKernan K.J."/>
            <person name="McEwan P."/>
            <person name="Bosak S."/>
            <person name="Kellis M."/>
            <person name="Volff J.-N."/>
            <person name="Guigo R."/>
            <person name="Zody M.C."/>
            <person name="Mesirov J."/>
            <person name="Lindblad-Toh K."/>
            <person name="Birren B."/>
            <person name="Nusbaum C."/>
            <person name="Kahn D."/>
            <person name="Robinson-Rechavi M."/>
            <person name="Laudet V."/>
            <person name="Schachter V."/>
            <person name="Quetier F."/>
            <person name="Saurin W."/>
            <person name="Scarpelli C."/>
            <person name="Wincker P."/>
            <person name="Lander E.S."/>
            <person name="Weissenbach J."/>
            <person name="Roest Crollius H."/>
        </authorList>
    </citation>
    <scope>NUCLEOTIDE SEQUENCE [LARGE SCALE GENOMIC DNA]</scope>
</reference>
<dbReference type="InterPro" id="IPR013783">
    <property type="entry name" value="Ig-like_fold"/>
</dbReference>
<dbReference type="FunFam" id="2.60.40.10:FF:000120">
    <property type="entry name" value="Down syndrome cell adhesion molecule like 1"/>
    <property type="match status" value="1"/>
</dbReference>
<dbReference type="Pfam" id="PF00041">
    <property type="entry name" value="fn3"/>
    <property type="match status" value="5"/>
</dbReference>
<dbReference type="CDD" id="cd00063">
    <property type="entry name" value="FN3"/>
    <property type="match status" value="6"/>
</dbReference>
<dbReference type="FunFam" id="2.60.40.10:FF:000219">
    <property type="entry name" value="Down syndrome cell adhesion molecule homolog"/>
    <property type="match status" value="1"/>
</dbReference>
<dbReference type="PANTHER" id="PTHR44170:SF53">
    <property type="entry name" value="DS CELL ADHESION MOLECULE LIKE 1"/>
    <property type="match status" value="1"/>
</dbReference>
<evidence type="ECO:0000313" key="16">
    <source>
        <dbReference type="Ensembl" id="ENSTNIP00000009547.1"/>
    </source>
</evidence>
<keyword evidence="3 13" id="KW-0812">Transmembrane</keyword>
<feature type="domain" description="Fibronectin type-III" evidence="15">
    <location>
        <begin position="729"/>
        <end position="823"/>
    </location>
</feature>
<organism evidence="16 17">
    <name type="scientific">Tetraodon nigroviridis</name>
    <name type="common">Spotted green pufferfish</name>
    <name type="synonym">Chelonodon nigroviridis</name>
    <dbReference type="NCBI Taxonomy" id="99883"/>
    <lineage>
        <taxon>Eukaryota</taxon>
        <taxon>Metazoa</taxon>
        <taxon>Chordata</taxon>
        <taxon>Craniata</taxon>
        <taxon>Vertebrata</taxon>
        <taxon>Euteleostomi</taxon>
        <taxon>Actinopterygii</taxon>
        <taxon>Neopterygii</taxon>
        <taxon>Teleostei</taxon>
        <taxon>Neoteleostei</taxon>
        <taxon>Acanthomorphata</taxon>
        <taxon>Eupercaria</taxon>
        <taxon>Tetraodontiformes</taxon>
        <taxon>Tetradontoidea</taxon>
        <taxon>Tetraodontidae</taxon>
        <taxon>Tetraodon</taxon>
    </lineage>
</organism>
<dbReference type="InterPro" id="IPR007110">
    <property type="entry name" value="Ig-like_dom"/>
</dbReference>
<dbReference type="AlphaFoldDB" id="H3CMR6"/>
<dbReference type="SMART" id="SM00408">
    <property type="entry name" value="IGc2"/>
    <property type="match status" value="2"/>
</dbReference>
<reference evidence="16" key="2">
    <citation type="submission" date="2025-08" db="UniProtKB">
        <authorList>
            <consortium name="Ensembl"/>
        </authorList>
    </citation>
    <scope>IDENTIFICATION</scope>
</reference>
<dbReference type="InterPro" id="IPR056754">
    <property type="entry name" value="DSCAM/DSCAML_C"/>
</dbReference>
<dbReference type="SUPFAM" id="SSF49265">
    <property type="entry name" value="Fibronectin type III"/>
    <property type="match status" value="3"/>
</dbReference>
<feature type="domain" description="Fibronectin type-III" evidence="15">
    <location>
        <begin position="438"/>
        <end position="534"/>
    </location>
</feature>
<dbReference type="InterPro" id="IPR003598">
    <property type="entry name" value="Ig_sub2"/>
</dbReference>
<evidence type="ECO:0000256" key="12">
    <source>
        <dbReference type="SAM" id="MobiDB-lite"/>
    </source>
</evidence>
<feature type="region of interest" description="Disordered" evidence="12">
    <location>
        <begin position="1064"/>
        <end position="1161"/>
    </location>
</feature>
<evidence type="ECO:0000313" key="17">
    <source>
        <dbReference type="Proteomes" id="UP000007303"/>
    </source>
</evidence>
<accession>H3CMR6</accession>
<feature type="domain" description="Fibronectin type-III" evidence="15">
    <location>
        <begin position="334"/>
        <end position="434"/>
    </location>
</feature>
<feature type="domain" description="Fibronectin type-III" evidence="15">
    <location>
        <begin position="232"/>
        <end position="329"/>
    </location>
</feature>
<keyword evidence="17" id="KW-1185">Reference proteome</keyword>
<dbReference type="CDD" id="cd00096">
    <property type="entry name" value="Ig"/>
    <property type="match status" value="1"/>
</dbReference>
<dbReference type="Pfam" id="PF25059">
    <property type="entry name" value="FN3_DSCAM-DSCAML_C"/>
    <property type="match status" value="1"/>
</dbReference>
<protein>
    <submittedName>
        <fullName evidence="16">DS cell adhesion molecule</fullName>
    </submittedName>
</protein>
<keyword evidence="4" id="KW-0732">Signal</keyword>
<dbReference type="PRINTS" id="PR00014">
    <property type="entry name" value="FNTYPEIII"/>
</dbReference>
<dbReference type="Ensembl" id="ENSTNIT00000009722.1">
    <property type="protein sequence ID" value="ENSTNIP00000009547.1"/>
    <property type="gene ID" value="ENSTNIG00000004972.1"/>
</dbReference>
<dbReference type="FunFam" id="2.60.40.10:FF:000229">
    <property type="entry name" value="Down syndrome cell adhesion molecule homolog"/>
    <property type="match status" value="1"/>
</dbReference>
<dbReference type="SUPFAM" id="SSF48726">
    <property type="entry name" value="Immunoglobulin"/>
    <property type="match status" value="3"/>
</dbReference>
<dbReference type="FunFam" id="2.60.40.10:FF:000215">
    <property type="entry name" value="Down syndrome cell adhesion molecule a"/>
    <property type="match status" value="1"/>
</dbReference>
<evidence type="ECO:0000256" key="10">
    <source>
        <dbReference type="ARBA" id="ARBA00023180"/>
    </source>
</evidence>
<dbReference type="InterPro" id="IPR036179">
    <property type="entry name" value="Ig-like_dom_sf"/>
</dbReference>
<dbReference type="GO" id="GO:0005886">
    <property type="term" value="C:plasma membrane"/>
    <property type="evidence" value="ECO:0007669"/>
    <property type="project" value="UniProtKB-SubCell"/>
</dbReference>
<evidence type="ECO:0000256" key="4">
    <source>
        <dbReference type="ARBA" id="ARBA00022729"/>
    </source>
</evidence>
<feature type="compositionally biased region" description="Low complexity" evidence="12">
    <location>
        <begin position="1152"/>
        <end position="1161"/>
    </location>
</feature>
<dbReference type="InterPro" id="IPR003599">
    <property type="entry name" value="Ig_sub"/>
</dbReference>
<feature type="transmembrane region" description="Helical" evidence="13">
    <location>
        <begin position="945"/>
        <end position="966"/>
    </location>
</feature>
<evidence type="ECO:0000259" key="14">
    <source>
        <dbReference type="PROSITE" id="PS50835"/>
    </source>
</evidence>
<keyword evidence="5" id="KW-0677">Repeat</keyword>
<dbReference type="HOGENOM" id="CLU_001038_0_0_1"/>
<keyword evidence="8 13" id="KW-0472">Membrane</keyword>
<dbReference type="GeneTree" id="ENSGT00940000154678"/>
<dbReference type="PANTHER" id="PTHR44170">
    <property type="entry name" value="PROTEIN SIDEKICK"/>
    <property type="match status" value="1"/>
</dbReference>
<dbReference type="InterPro" id="IPR003961">
    <property type="entry name" value="FN3_dom"/>
</dbReference>
<dbReference type="InterPro" id="IPR036116">
    <property type="entry name" value="FN3_sf"/>
</dbReference>
<dbReference type="SMART" id="SM00409">
    <property type="entry name" value="IG"/>
    <property type="match status" value="3"/>
</dbReference>
<evidence type="ECO:0000256" key="8">
    <source>
        <dbReference type="ARBA" id="ARBA00023136"/>
    </source>
</evidence>
<dbReference type="GO" id="GO:0098609">
    <property type="term" value="P:cell-cell adhesion"/>
    <property type="evidence" value="ECO:0007669"/>
    <property type="project" value="TreeGrafter"/>
</dbReference>
<evidence type="ECO:0000256" key="2">
    <source>
        <dbReference type="ARBA" id="ARBA00022475"/>
    </source>
</evidence>
<dbReference type="FunFam" id="2.60.40.10:FF:000477">
    <property type="entry name" value="DS cell adhesion molecule like 1"/>
    <property type="match status" value="1"/>
</dbReference>
<dbReference type="FunFam" id="2.60.40.10:FF:000167">
    <property type="entry name" value="Down syndrome cell adhesion molecule b"/>
    <property type="match status" value="1"/>
</dbReference>
<evidence type="ECO:0000256" key="3">
    <source>
        <dbReference type="ARBA" id="ARBA00022692"/>
    </source>
</evidence>
<feature type="domain" description="Fibronectin type-III" evidence="15">
    <location>
        <begin position="828"/>
        <end position="919"/>
    </location>
</feature>
<evidence type="ECO:0000256" key="7">
    <source>
        <dbReference type="ARBA" id="ARBA00022989"/>
    </source>
</evidence>
<evidence type="ECO:0000256" key="6">
    <source>
        <dbReference type="ARBA" id="ARBA00022889"/>
    </source>
</evidence>
<evidence type="ECO:0000256" key="9">
    <source>
        <dbReference type="ARBA" id="ARBA00023157"/>
    </source>
</evidence>
<dbReference type="FunFam" id="2.60.40.10:FF:000104">
    <property type="entry name" value="Down syndrome cell adhesion molecule b"/>
    <property type="match status" value="1"/>
</dbReference>
<sequence length="1247" mass="136487">GNYTCIARNEAAAVEHQSRLIVRVPPQFVVQPEDQDGIYGKTVTLNCSAEGYPPPTIVWEHSKVPAGGMTASAARALVCTSRSQLLSNGSLLIKHVLEDDSESMYLCKVSNDVGADAHSVERLIHYIKLLANSFPQLSRAITGYPKEGVEPGAREEGGPALARFAPGDTASLVLACPRVCREDVTLTLMHTDTCVRERIMPTVREDSGFFSCHAINSFGEDRGIIQLTVQEPPDPPEVEIREVKDRTIALRWTMGFDGNSPITGYDIECKNKSASWLSAQVTKDVSPQLNQATIIDLHPSSTYNIRMVAKNVIGNSNPSNELTITTDEAAPDGPPLDVTLEPTSPQSIKVSWKPPLKHLQNGVIRGYQVGYREYSPGGSHQFTIVSVDTPGDTTESLTLDGLKKFTQYSVVVQAANRAGTGPSSQQVPKTLEDVPSRTPDNVLAVAKSPEVISVSWMPLPREVLNVNLLGYRVIYWANLPDGELGEIRNVTAVQPSLELDGLEKYTNYRIQVLAFTSAGDGVRSEQIYVRTKEDVPGPPAGVKAAASSSSAVFVSWLPPLKLNGIIRKYIIFCSDLHPMPQVMSEFEASPDAHFYRIPNLAGNRQYTIWVVAVTAAGHGNNSEKITVEPLAKAPARILTFNGTVTTPWMKDIVLPCKAVGDPPPTVKWIKGSANGTPTNVLVDGRRTVHANGSFFIRTVKAEDSGNYSCVAGNTWGGDEITLNLQVQVPPDQPRLTVTKTTTTSITLSWIPGDNGGSSIRGYILQYSEDNSEQWGSFPISPSERSYRLENLKCGTWYKFTLTAQNVVGPGRISEIIEAKTHGKEPQFAKEHELFTSINSTRARLNLAGWNNGGCPITSFVLEYRAVDSSTWTSAQRTSLTKSYVLYDLQEATWYELQMKVTNSAGSAEKKAVFATLNADGSTIPPLLKTGDPISDNMSGSGGLKMVVTITSVLVVAILVFIMLMVLKRRRREQRLKRLRDAKSLAEMLMSKNTRTPDTVNKQQQTLRMHIDIPRAQLLIEERDTMETIGNDRSTVLLTDNDFGETNKQKSSTVTHTVHYQSLSQATGPLVDVSDARPGTNPTARRTAKAGPATARSRYASQWTLNRPHPTSSSHTLTTDWRLPTPRATGSVDKESDSYSVSPSQDTADRARSSMVSTESASSTYEELARAYEHAKMEEQLRHAKFTITECFISDTSSEQMTAGTNDYTDSLTSSTPSESGICRFTASPPKPQDVSRVMNMAVPKAHR</sequence>
<comment type="subcellular location">
    <subcellularLocation>
        <location evidence="1">Cell membrane</location>
        <topology evidence="1">Single-pass type I membrane protein</topology>
    </subcellularLocation>
</comment>
<keyword evidence="10" id="KW-0325">Glycoprotein</keyword>
<evidence type="ECO:0000256" key="1">
    <source>
        <dbReference type="ARBA" id="ARBA00004251"/>
    </source>
</evidence>
<evidence type="ECO:0000256" key="11">
    <source>
        <dbReference type="ARBA" id="ARBA00023319"/>
    </source>
</evidence>
<dbReference type="FunFam" id="2.60.40.10:FF:000141">
    <property type="entry name" value="Down syndrome cell adhesion molecule a"/>
    <property type="match status" value="1"/>
</dbReference>
<evidence type="ECO:0000256" key="13">
    <source>
        <dbReference type="SAM" id="Phobius"/>
    </source>
</evidence>
<dbReference type="SMART" id="SM00060">
    <property type="entry name" value="FN3"/>
    <property type="match status" value="6"/>
</dbReference>
<evidence type="ECO:0000256" key="5">
    <source>
        <dbReference type="ARBA" id="ARBA00022737"/>
    </source>
</evidence>
<name>H3CMR6_TETNG</name>
<feature type="domain" description="Ig-like" evidence="14">
    <location>
        <begin position="634"/>
        <end position="725"/>
    </location>
</feature>
<keyword evidence="6" id="KW-0130">Cell adhesion</keyword>
<keyword evidence="11" id="KW-0393">Immunoglobulin domain</keyword>
<dbReference type="Gene3D" id="2.60.40.10">
    <property type="entry name" value="Immunoglobulins"/>
    <property type="match status" value="9"/>
</dbReference>
<dbReference type="Proteomes" id="UP000007303">
    <property type="component" value="Unassembled WGS sequence"/>
</dbReference>
<feature type="domain" description="Fibronectin type-III" evidence="15">
    <location>
        <begin position="538"/>
        <end position="634"/>
    </location>
</feature>
<evidence type="ECO:0000259" key="15">
    <source>
        <dbReference type="PROSITE" id="PS50853"/>
    </source>
</evidence>